<dbReference type="InterPro" id="IPR020631">
    <property type="entry name" value="THF_DH/CycHdrlase_NAD-bd_dom"/>
</dbReference>
<comment type="subunit">
    <text evidence="2 12">Homodimer.</text>
</comment>
<keyword evidence="3 12" id="KW-0554">One-carbon metabolism</keyword>
<evidence type="ECO:0000256" key="12">
    <source>
        <dbReference type="HAMAP-Rule" id="MF_01576"/>
    </source>
</evidence>
<dbReference type="EC" id="1.5.1.5" evidence="12"/>
<dbReference type="FunFam" id="3.40.50.720:FF:000006">
    <property type="entry name" value="Bifunctional protein FolD"/>
    <property type="match status" value="1"/>
</dbReference>
<dbReference type="PANTHER" id="PTHR48099:SF5">
    <property type="entry name" value="C-1-TETRAHYDROFOLATE SYNTHASE, CYTOPLASMIC"/>
    <property type="match status" value="1"/>
</dbReference>
<dbReference type="GO" id="GO:0000105">
    <property type="term" value="P:L-histidine biosynthetic process"/>
    <property type="evidence" value="ECO:0007669"/>
    <property type="project" value="UniProtKB-KW"/>
</dbReference>
<evidence type="ECO:0000256" key="1">
    <source>
        <dbReference type="ARBA" id="ARBA00004777"/>
    </source>
</evidence>
<keyword evidence="9 12" id="KW-0368">Histidine biosynthesis</keyword>
<evidence type="ECO:0000256" key="2">
    <source>
        <dbReference type="ARBA" id="ARBA00011738"/>
    </source>
</evidence>
<dbReference type="EC" id="3.5.4.9" evidence="12"/>
<dbReference type="HAMAP" id="MF_01576">
    <property type="entry name" value="THF_DHG_CYH"/>
    <property type="match status" value="1"/>
</dbReference>
<dbReference type="SUPFAM" id="SSF51735">
    <property type="entry name" value="NAD(P)-binding Rossmann-fold domains"/>
    <property type="match status" value="1"/>
</dbReference>
<dbReference type="InterPro" id="IPR036291">
    <property type="entry name" value="NAD(P)-bd_dom_sf"/>
</dbReference>
<dbReference type="GO" id="GO:0004488">
    <property type="term" value="F:methylenetetrahydrofolate dehydrogenase (NADP+) activity"/>
    <property type="evidence" value="ECO:0007669"/>
    <property type="project" value="UniProtKB-UniRule"/>
</dbReference>
<comment type="catalytic activity">
    <reaction evidence="12">
        <text>(6R)-5,10-methenyltetrahydrofolate + H2O = (6R)-10-formyltetrahydrofolate + H(+)</text>
        <dbReference type="Rhea" id="RHEA:23700"/>
        <dbReference type="ChEBI" id="CHEBI:15377"/>
        <dbReference type="ChEBI" id="CHEBI:15378"/>
        <dbReference type="ChEBI" id="CHEBI:57455"/>
        <dbReference type="ChEBI" id="CHEBI:195366"/>
        <dbReference type="EC" id="3.5.4.9"/>
    </reaction>
</comment>
<name>A0A4R3JHE6_9PROT</name>
<dbReference type="FunFam" id="3.40.50.10860:FF:000005">
    <property type="entry name" value="C-1-tetrahydrofolate synthase, cytoplasmic, putative"/>
    <property type="match status" value="1"/>
</dbReference>
<dbReference type="Proteomes" id="UP000295304">
    <property type="component" value="Unassembled WGS sequence"/>
</dbReference>
<feature type="domain" description="Tetrahydrofolate dehydrogenase/cyclohydrolase catalytic" evidence="13">
    <location>
        <begin position="7"/>
        <end position="122"/>
    </location>
</feature>
<dbReference type="GO" id="GO:0004477">
    <property type="term" value="F:methenyltetrahydrofolate cyclohydrolase activity"/>
    <property type="evidence" value="ECO:0007669"/>
    <property type="project" value="UniProtKB-UniRule"/>
</dbReference>
<proteinExistence type="inferred from homology"/>
<evidence type="ECO:0000259" key="14">
    <source>
        <dbReference type="Pfam" id="PF02882"/>
    </source>
</evidence>
<comment type="similarity">
    <text evidence="12">Belongs to the tetrahydrofolate dehydrogenase/cyclohydrolase family.</text>
</comment>
<reference evidence="15 16" key="1">
    <citation type="submission" date="2019-03" db="EMBL/GenBank/DDBJ databases">
        <title>Genomic Encyclopedia of Type Strains, Phase IV (KMG-IV): sequencing the most valuable type-strain genomes for metagenomic binning, comparative biology and taxonomic classification.</title>
        <authorList>
            <person name="Goeker M."/>
        </authorList>
    </citation>
    <scope>NUCLEOTIDE SEQUENCE [LARGE SCALE GENOMIC DNA]</scope>
    <source>
        <strain evidence="15 16">DSM 101688</strain>
    </source>
</reference>
<protein>
    <recommendedName>
        <fullName evidence="12">Bifunctional protein FolD</fullName>
    </recommendedName>
    <domain>
        <recommendedName>
            <fullName evidence="12">Methylenetetrahydrofolate dehydrogenase</fullName>
            <ecNumber evidence="12">1.5.1.5</ecNumber>
        </recommendedName>
    </domain>
    <domain>
        <recommendedName>
            <fullName evidence="12">Methenyltetrahydrofolate cyclohydrolase</fullName>
            <ecNumber evidence="12">3.5.4.9</ecNumber>
        </recommendedName>
    </domain>
</protein>
<evidence type="ECO:0000313" key="16">
    <source>
        <dbReference type="Proteomes" id="UP000295304"/>
    </source>
</evidence>
<dbReference type="NCBIfam" id="NF008058">
    <property type="entry name" value="PRK10792.1"/>
    <property type="match status" value="1"/>
</dbReference>
<feature type="domain" description="Tetrahydrofolate dehydrogenase/cyclohydrolase NAD(P)-binding" evidence="14">
    <location>
        <begin position="141"/>
        <end position="290"/>
    </location>
</feature>
<dbReference type="GO" id="GO:0035999">
    <property type="term" value="P:tetrahydrofolate interconversion"/>
    <property type="evidence" value="ECO:0007669"/>
    <property type="project" value="UniProtKB-UniRule"/>
</dbReference>
<comment type="caution">
    <text evidence="15">The sequence shown here is derived from an EMBL/GenBank/DDBJ whole genome shotgun (WGS) entry which is preliminary data.</text>
</comment>
<evidence type="ECO:0000313" key="15">
    <source>
        <dbReference type="EMBL" id="TCS64763.1"/>
    </source>
</evidence>
<comment type="caution">
    <text evidence="12">Lacks conserved residue(s) required for the propagation of feature annotation.</text>
</comment>
<dbReference type="EMBL" id="SLZW01000001">
    <property type="protein sequence ID" value="TCS64763.1"/>
    <property type="molecule type" value="Genomic_DNA"/>
</dbReference>
<comment type="catalytic activity">
    <reaction evidence="12">
        <text>(6R)-5,10-methylene-5,6,7,8-tetrahydrofolate + NADP(+) = (6R)-5,10-methenyltetrahydrofolate + NADPH</text>
        <dbReference type="Rhea" id="RHEA:22812"/>
        <dbReference type="ChEBI" id="CHEBI:15636"/>
        <dbReference type="ChEBI" id="CHEBI:57455"/>
        <dbReference type="ChEBI" id="CHEBI:57783"/>
        <dbReference type="ChEBI" id="CHEBI:58349"/>
        <dbReference type="EC" id="1.5.1.5"/>
    </reaction>
</comment>
<dbReference type="InterPro" id="IPR020867">
    <property type="entry name" value="THF_DH/CycHdrlase_CS"/>
</dbReference>
<feature type="binding site" evidence="12">
    <location>
        <begin position="167"/>
        <end position="169"/>
    </location>
    <ligand>
        <name>NADP(+)</name>
        <dbReference type="ChEBI" id="CHEBI:58349"/>
    </ligand>
</feature>
<dbReference type="RefSeq" id="WP_132937519.1">
    <property type="nucleotide sequence ID" value="NZ_CP119676.1"/>
</dbReference>
<dbReference type="OrthoDB" id="9803580at2"/>
<organism evidence="15 16">
    <name type="scientific">Varunaivibrio sulfuroxidans</name>
    <dbReference type="NCBI Taxonomy" id="1773489"/>
    <lineage>
        <taxon>Bacteria</taxon>
        <taxon>Pseudomonadati</taxon>
        <taxon>Pseudomonadota</taxon>
        <taxon>Alphaproteobacteria</taxon>
        <taxon>Rhodospirillales</taxon>
        <taxon>Magnetovibrionaceae</taxon>
        <taxon>Varunaivibrio</taxon>
    </lineage>
</organism>
<dbReference type="SUPFAM" id="SSF53223">
    <property type="entry name" value="Aminoacid dehydrogenase-like, N-terminal domain"/>
    <property type="match status" value="1"/>
</dbReference>
<dbReference type="Pfam" id="PF02882">
    <property type="entry name" value="THF_DHG_CYH_C"/>
    <property type="match status" value="1"/>
</dbReference>
<evidence type="ECO:0000259" key="13">
    <source>
        <dbReference type="Pfam" id="PF00763"/>
    </source>
</evidence>
<dbReference type="GO" id="GO:0009086">
    <property type="term" value="P:methionine biosynthetic process"/>
    <property type="evidence" value="ECO:0007669"/>
    <property type="project" value="UniProtKB-KW"/>
</dbReference>
<keyword evidence="8 12" id="KW-0560">Oxidoreductase</keyword>
<gene>
    <name evidence="12" type="primary">folD</name>
    <name evidence="15" type="ORF">EDD55_10191</name>
</gene>
<evidence type="ECO:0000256" key="7">
    <source>
        <dbReference type="ARBA" id="ARBA00022857"/>
    </source>
</evidence>
<evidence type="ECO:0000256" key="11">
    <source>
        <dbReference type="ARBA" id="ARBA00023268"/>
    </source>
</evidence>
<evidence type="ECO:0000256" key="10">
    <source>
        <dbReference type="ARBA" id="ARBA00023167"/>
    </source>
</evidence>
<keyword evidence="11 12" id="KW-0511">Multifunctional enzyme</keyword>
<dbReference type="InterPro" id="IPR020630">
    <property type="entry name" value="THF_DH/CycHdrlase_cat_dom"/>
</dbReference>
<evidence type="ECO:0000256" key="3">
    <source>
        <dbReference type="ARBA" id="ARBA00022563"/>
    </source>
</evidence>
<dbReference type="AlphaFoldDB" id="A0A4R3JHE6"/>
<evidence type="ECO:0000256" key="5">
    <source>
        <dbReference type="ARBA" id="ARBA00022755"/>
    </source>
</evidence>
<dbReference type="CDD" id="cd01080">
    <property type="entry name" value="NAD_bind_m-THF_DH_Cyclohyd"/>
    <property type="match status" value="1"/>
</dbReference>
<evidence type="ECO:0000256" key="8">
    <source>
        <dbReference type="ARBA" id="ARBA00023002"/>
    </source>
</evidence>
<dbReference type="Gene3D" id="3.40.50.720">
    <property type="entry name" value="NAD(P)-binding Rossmann-like Domain"/>
    <property type="match status" value="1"/>
</dbReference>
<keyword evidence="7 12" id="KW-0521">NADP</keyword>
<comment type="pathway">
    <text evidence="1 12">One-carbon metabolism; tetrahydrofolate interconversion.</text>
</comment>
<keyword evidence="10 12" id="KW-0486">Methionine biosynthesis</keyword>
<accession>A0A4R3JHE6</accession>
<dbReference type="PANTHER" id="PTHR48099">
    <property type="entry name" value="C-1-TETRAHYDROFOLATE SYNTHASE, CYTOPLASMIC-RELATED"/>
    <property type="match status" value="1"/>
</dbReference>
<dbReference type="InterPro" id="IPR000672">
    <property type="entry name" value="THF_DH/CycHdrlase"/>
</dbReference>
<keyword evidence="5 12" id="KW-0658">Purine biosynthesis</keyword>
<evidence type="ECO:0000256" key="4">
    <source>
        <dbReference type="ARBA" id="ARBA00022605"/>
    </source>
</evidence>
<keyword evidence="4 12" id="KW-0028">Amino-acid biosynthesis</keyword>
<dbReference type="Gene3D" id="3.40.50.10860">
    <property type="entry name" value="Leucine Dehydrogenase, chain A, domain 1"/>
    <property type="match status" value="1"/>
</dbReference>
<dbReference type="UniPathway" id="UPA00193"/>
<dbReference type="PROSITE" id="PS00767">
    <property type="entry name" value="THF_DHG_CYH_2"/>
    <property type="match status" value="1"/>
</dbReference>
<keyword evidence="16" id="KW-1185">Reference proteome</keyword>
<dbReference type="NCBIfam" id="NF010785">
    <property type="entry name" value="PRK14188.1"/>
    <property type="match status" value="1"/>
</dbReference>
<dbReference type="InterPro" id="IPR046346">
    <property type="entry name" value="Aminoacid_DH-like_N_sf"/>
</dbReference>
<sequence length="299" mass="31462">MTDASIIDGKAFAEGLRERVAQEVARLKAGHGVTPGLAVVLVGEDPASQVYVRNKAKQTVAAGMVSREHKMDAATPEADLLAVVEGLNKDPDIHGILVQLPLPDHIDSLKVINAISPDKDVDGFHVINAGRLMTGQNAMTPCTPLGCLMMLKDRLGDLSGLRALVIGRSNIVGKPMAQLLIQQSCTVTVAHSRTRDLAGECRRADIVVAAVGRPEMVRGDWIKPGAVVIDVGMNRIDAPEKGPGKTRLVGDVAFGEAVKVAGAITPVPGGVGPMTIAVLLRNTVVACCRQHGLADPREL</sequence>
<keyword evidence="6 12" id="KW-0378">Hydrolase</keyword>
<evidence type="ECO:0000256" key="9">
    <source>
        <dbReference type="ARBA" id="ARBA00023102"/>
    </source>
</evidence>
<dbReference type="GO" id="GO:0006164">
    <property type="term" value="P:purine nucleotide biosynthetic process"/>
    <property type="evidence" value="ECO:0007669"/>
    <property type="project" value="UniProtKB-KW"/>
</dbReference>
<dbReference type="Pfam" id="PF00763">
    <property type="entry name" value="THF_DHG_CYH"/>
    <property type="match status" value="1"/>
</dbReference>
<dbReference type="NCBIfam" id="NF010783">
    <property type="entry name" value="PRK14186.1"/>
    <property type="match status" value="1"/>
</dbReference>
<evidence type="ECO:0000256" key="6">
    <source>
        <dbReference type="ARBA" id="ARBA00022801"/>
    </source>
</evidence>
<dbReference type="GO" id="GO:0005829">
    <property type="term" value="C:cytosol"/>
    <property type="evidence" value="ECO:0007669"/>
    <property type="project" value="TreeGrafter"/>
</dbReference>
<dbReference type="PRINTS" id="PR00085">
    <property type="entry name" value="THFDHDRGNASE"/>
</dbReference>
<comment type="function">
    <text evidence="12">Catalyzes the oxidation of 5,10-methylenetetrahydrofolate to 5,10-methenyltetrahydrofolate and then the hydrolysis of 5,10-methenyltetrahydrofolate to 10-formyltetrahydrofolate.</text>
</comment>
<dbReference type="PROSITE" id="PS00766">
    <property type="entry name" value="THF_DHG_CYH_1"/>
    <property type="match status" value="1"/>
</dbReference>